<name>A0ABM9NFG7_9GAMM</name>
<dbReference type="PIRSF" id="PIRSF004649">
    <property type="entry name" value="MlaC"/>
    <property type="match status" value="1"/>
</dbReference>
<dbReference type="Pfam" id="PF05494">
    <property type="entry name" value="MlaC"/>
    <property type="match status" value="1"/>
</dbReference>
<dbReference type="PANTHER" id="PTHR36573">
    <property type="entry name" value="INTERMEMBRANE PHOSPHOLIPID TRANSPORT SYSTEM BINDING PROTEIN MLAC"/>
    <property type="match status" value="1"/>
</dbReference>
<protein>
    <submittedName>
        <fullName evidence="2">Phospholipid transport system substrate-binding protein</fullName>
    </submittedName>
</protein>
<dbReference type="InterPro" id="IPR008869">
    <property type="entry name" value="MlaC/ttg2D"/>
</dbReference>
<keyword evidence="3" id="KW-1185">Reference proteome</keyword>
<dbReference type="EMBL" id="OZ026884">
    <property type="protein sequence ID" value="CAL1239340.1"/>
    <property type="molecule type" value="Genomic_DNA"/>
</dbReference>
<proteinExistence type="predicted"/>
<evidence type="ECO:0000256" key="1">
    <source>
        <dbReference type="SAM" id="SignalP"/>
    </source>
</evidence>
<dbReference type="InterPro" id="IPR017842">
    <property type="entry name" value="Hopanoid_biosyn-assoc_HpnM"/>
</dbReference>
<keyword evidence="1" id="KW-0732">Signal</keyword>
<dbReference type="RefSeq" id="WP_348758905.1">
    <property type="nucleotide sequence ID" value="NZ_OZ026884.1"/>
</dbReference>
<dbReference type="InterPro" id="IPR042245">
    <property type="entry name" value="Tgt2/MlaC_sf"/>
</dbReference>
<dbReference type="Proteomes" id="UP001497493">
    <property type="component" value="Chromosome"/>
</dbReference>
<accession>A0ABM9NFG7</accession>
<evidence type="ECO:0000313" key="2">
    <source>
        <dbReference type="EMBL" id="CAL1239340.1"/>
    </source>
</evidence>
<gene>
    <name evidence="2" type="ORF">MECH1_V1_0564</name>
</gene>
<organism evidence="2 3">
    <name type="scientific">Candidatus Methylocalor cossyra</name>
    <dbReference type="NCBI Taxonomy" id="3108543"/>
    <lineage>
        <taxon>Bacteria</taxon>
        <taxon>Pseudomonadati</taxon>
        <taxon>Pseudomonadota</taxon>
        <taxon>Gammaproteobacteria</taxon>
        <taxon>Methylococcales</taxon>
        <taxon>Methylococcaceae</taxon>
        <taxon>Candidatus Methylocalor</taxon>
    </lineage>
</organism>
<dbReference type="Gene3D" id="3.10.450.710">
    <property type="entry name" value="Tgt2/MlaC"/>
    <property type="match status" value="1"/>
</dbReference>
<dbReference type="PANTHER" id="PTHR36573:SF1">
    <property type="entry name" value="INTERMEMBRANE PHOSPHOLIPID TRANSPORT SYSTEM BINDING PROTEIN MLAC"/>
    <property type="match status" value="1"/>
</dbReference>
<feature type="signal peptide" evidence="1">
    <location>
        <begin position="1"/>
        <end position="21"/>
    </location>
</feature>
<feature type="chain" id="PRO_5046215660" evidence="1">
    <location>
        <begin position="22"/>
        <end position="206"/>
    </location>
</feature>
<sequence length="206" mass="23071">MIWKLMLGLWLSFLAFAPALSDTLEEARKPVDKLNDTLIAVMKGAKQLGYQGRYKKLEPVVKEAFEFEAVSQIALGSHWKKLDKAQKTAFLQKFIDLSIATYAAQFNDYAGESFKFDSSQELSNGRQLLRYQLVAPKAKPVKFEYIVSEFNGRWEIINVIVDGISDLALKKAQYTSVIDREGFDSLLNKLSQKIADYATSGGGTPG</sequence>
<dbReference type="NCBIfam" id="TIGR03481">
    <property type="entry name" value="HpnM"/>
    <property type="match status" value="1"/>
</dbReference>
<evidence type="ECO:0000313" key="3">
    <source>
        <dbReference type="Proteomes" id="UP001497493"/>
    </source>
</evidence>
<reference evidence="2 3" key="1">
    <citation type="submission" date="2024-04" db="EMBL/GenBank/DDBJ databases">
        <authorList>
            <person name="Cremers G."/>
        </authorList>
    </citation>
    <scope>NUCLEOTIDE SEQUENCE [LARGE SCALE GENOMIC DNA]</scope>
    <source>
        <strain evidence="2">MeCH1-AG</strain>
    </source>
</reference>